<dbReference type="SUPFAM" id="SSF52172">
    <property type="entry name" value="CheY-like"/>
    <property type="match status" value="1"/>
</dbReference>
<feature type="domain" description="Response regulatory" evidence="2">
    <location>
        <begin position="14"/>
        <end position="129"/>
    </location>
</feature>
<proteinExistence type="predicted"/>
<dbReference type="EMBL" id="JAUFPN010000194">
    <property type="protein sequence ID" value="MDN3567495.1"/>
    <property type="molecule type" value="Genomic_DNA"/>
</dbReference>
<dbReference type="PROSITE" id="PS50110">
    <property type="entry name" value="RESPONSE_REGULATORY"/>
    <property type="match status" value="1"/>
</dbReference>
<keyword evidence="4" id="KW-1185">Reference proteome</keyword>
<dbReference type="InterPro" id="IPR001789">
    <property type="entry name" value="Sig_transdc_resp-reg_receiver"/>
</dbReference>
<evidence type="ECO:0000313" key="4">
    <source>
        <dbReference type="Proteomes" id="UP001529369"/>
    </source>
</evidence>
<evidence type="ECO:0000313" key="3">
    <source>
        <dbReference type="EMBL" id="MDN3567495.1"/>
    </source>
</evidence>
<comment type="caution">
    <text evidence="3">The sequence shown here is derived from an EMBL/GenBank/DDBJ whole genome shotgun (WGS) entry which is preliminary data.</text>
</comment>
<evidence type="ECO:0000259" key="2">
    <source>
        <dbReference type="PROSITE" id="PS50110"/>
    </source>
</evidence>
<sequence length="137" mass="14194">MSTSDSGPEKARRVVLIVEDEALLALELEDAVHRAGFAARISTGADVLDAIGGCDLVAAVVELKLAAATDGRSLIRRLRSVQPGLPVLVVTGYARSSAQADLRGLGGPTARLEKPVNLAELACKLRCVIGSHDGIGL</sequence>
<dbReference type="Gene3D" id="3.40.50.2300">
    <property type="match status" value="1"/>
</dbReference>
<reference evidence="4" key="1">
    <citation type="journal article" date="2019" name="Int. J. Syst. Evol. Microbiol.">
        <title>The Global Catalogue of Microorganisms (GCM) 10K type strain sequencing project: providing services to taxonomists for standard genome sequencing and annotation.</title>
        <authorList>
            <consortium name="The Broad Institute Genomics Platform"/>
            <consortium name="The Broad Institute Genome Sequencing Center for Infectious Disease"/>
            <person name="Wu L."/>
            <person name="Ma J."/>
        </authorList>
    </citation>
    <scope>NUCLEOTIDE SEQUENCE [LARGE SCALE GENOMIC DNA]</scope>
    <source>
        <strain evidence="4">CECT 7131</strain>
    </source>
</reference>
<evidence type="ECO:0000256" key="1">
    <source>
        <dbReference type="PROSITE-ProRule" id="PRU00169"/>
    </source>
</evidence>
<gene>
    <name evidence="3" type="ORF">QWZ14_24215</name>
</gene>
<dbReference type="Proteomes" id="UP001529369">
    <property type="component" value="Unassembled WGS sequence"/>
</dbReference>
<dbReference type="Pfam" id="PF00072">
    <property type="entry name" value="Response_reg"/>
    <property type="match status" value="1"/>
</dbReference>
<protein>
    <submittedName>
        <fullName evidence="3">Response regulator</fullName>
    </submittedName>
</protein>
<name>A0ABT8ACN2_9PROT</name>
<dbReference type="SMART" id="SM00448">
    <property type="entry name" value="REC"/>
    <property type="match status" value="1"/>
</dbReference>
<comment type="caution">
    <text evidence="1">Lacks conserved residue(s) required for the propagation of feature annotation.</text>
</comment>
<organism evidence="3 4">
    <name type="scientific">Paeniroseomonas aquatica</name>
    <dbReference type="NCBI Taxonomy" id="373043"/>
    <lineage>
        <taxon>Bacteria</taxon>
        <taxon>Pseudomonadati</taxon>
        <taxon>Pseudomonadota</taxon>
        <taxon>Alphaproteobacteria</taxon>
        <taxon>Acetobacterales</taxon>
        <taxon>Acetobacteraceae</taxon>
        <taxon>Paeniroseomonas</taxon>
    </lineage>
</organism>
<dbReference type="InterPro" id="IPR011006">
    <property type="entry name" value="CheY-like_superfamily"/>
</dbReference>
<accession>A0ABT8ACN2</accession>
<dbReference type="RefSeq" id="WP_290319535.1">
    <property type="nucleotide sequence ID" value="NZ_JAUFPN010000194.1"/>
</dbReference>